<protein>
    <submittedName>
        <fullName evidence="1">Uncharacterized protein</fullName>
    </submittedName>
</protein>
<sequence length="239" mass="26829">MIDPEINPQSYKEQLPKKEEITSVEQGVIESANEIKNITSLDELYDILNARGVVSGVAGYDMIVLIISIKEDLVRNPKDIDEILGEDKGWSVGRIPDMYRNKVVELLRKSITAMTEQKEESGEEIVAHNYEMLKWDMKILLHGESIGGNAGSVTIGDKKYSCAAANCYINPENGKIVVFGNSQSIDPLFKRNKVVTTFKVVFTEKGFGRIVDIIIQRDISRKALENMHNSVTMYNVSKN</sequence>
<organism evidence="1 2">
    <name type="scientific">Candidatus Staskawiczbacteria bacterium RIFCSPHIGHO2_02_FULL_33_16</name>
    <dbReference type="NCBI Taxonomy" id="1802204"/>
    <lineage>
        <taxon>Bacteria</taxon>
        <taxon>Candidatus Staskawicziibacteriota</taxon>
    </lineage>
</organism>
<gene>
    <name evidence="1" type="ORF">A3D34_03665</name>
</gene>
<comment type="caution">
    <text evidence="1">The sequence shown here is derived from an EMBL/GenBank/DDBJ whole genome shotgun (WGS) entry which is preliminary data.</text>
</comment>
<accession>A0A1G2HX47</accession>
<dbReference type="AlphaFoldDB" id="A0A1G2HX47"/>
<reference evidence="1 2" key="1">
    <citation type="journal article" date="2016" name="Nat. Commun.">
        <title>Thousands of microbial genomes shed light on interconnected biogeochemical processes in an aquifer system.</title>
        <authorList>
            <person name="Anantharaman K."/>
            <person name="Brown C.T."/>
            <person name="Hug L.A."/>
            <person name="Sharon I."/>
            <person name="Castelle C.J."/>
            <person name="Probst A.J."/>
            <person name="Thomas B.C."/>
            <person name="Singh A."/>
            <person name="Wilkins M.J."/>
            <person name="Karaoz U."/>
            <person name="Brodie E.L."/>
            <person name="Williams K.H."/>
            <person name="Hubbard S.S."/>
            <person name="Banfield J.F."/>
        </authorList>
    </citation>
    <scope>NUCLEOTIDE SEQUENCE [LARGE SCALE GENOMIC DNA]</scope>
</reference>
<name>A0A1G2HX47_9BACT</name>
<dbReference type="Proteomes" id="UP000179183">
    <property type="component" value="Unassembled WGS sequence"/>
</dbReference>
<proteinExistence type="predicted"/>
<evidence type="ECO:0000313" key="2">
    <source>
        <dbReference type="Proteomes" id="UP000179183"/>
    </source>
</evidence>
<evidence type="ECO:0000313" key="1">
    <source>
        <dbReference type="EMBL" id="OGZ66780.1"/>
    </source>
</evidence>
<dbReference type="EMBL" id="MHOQ01000022">
    <property type="protein sequence ID" value="OGZ66780.1"/>
    <property type="molecule type" value="Genomic_DNA"/>
</dbReference>